<evidence type="ECO:0000313" key="8">
    <source>
        <dbReference type="EMBL" id="GAA0146283.1"/>
    </source>
</evidence>
<evidence type="ECO:0000313" key="9">
    <source>
        <dbReference type="Proteomes" id="UP001454036"/>
    </source>
</evidence>
<dbReference type="InterPro" id="IPR022702">
    <property type="entry name" value="Cytosine_MeTrfase1_RFD"/>
</dbReference>
<dbReference type="Pfam" id="PF26055">
    <property type="entry name" value="Mtase_EDM2"/>
    <property type="match status" value="1"/>
</dbReference>
<feature type="region of interest" description="Disordered" evidence="6">
    <location>
        <begin position="895"/>
        <end position="1060"/>
    </location>
</feature>
<feature type="compositionally biased region" description="Basic and acidic residues" evidence="6">
    <location>
        <begin position="948"/>
        <end position="967"/>
    </location>
</feature>
<name>A0AAV3P8B9_LITER</name>
<dbReference type="InterPro" id="IPR058939">
    <property type="entry name" value="Mtase_EDM2"/>
</dbReference>
<comment type="subcellular location">
    <subcellularLocation>
        <location evidence="1">Nucleus</location>
    </subcellularLocation>
</comment>
<evidence type="ECO:0000259" key="7">
    <source>
        <dbReference type="SMART" id="SM00249"/>
    </source>
</evidence>
<feature type="compositionally biased region" description="Basic and acidic residues" evidence="6">
    <location>
        <begin position="1244"/>
        <end position="1260"/>
    </location>
</feature>
<feature type="region of interest" description="Disordered" evidence="6">
    <location>
        <begin position="459"/>
        <end position="501"/>
    </location>
</feature>
<evidence type="ECO:0000256" key="1">
    <source>
        <dbReference type="ARBA" id="ARBA00004123"/>
    </source>
</evidence>
<feature type="compositionally biased region" description="Basic residues" evidence="6">
    <location>
        <begin position="1046"/>
        <end position="1057"/>
    </location>
</feature>
<dbReference type="Pfam" id="PF22908">
    <property type="entry name" value="PHD_NSD"/>
    <property type="match status" value="1"/>
</dbReference>
<feature type="domain" description="Zinc finger PHD-type" evidence="7">
    <location>
        <begin position="226"/>
        <end position="281"/>
    </location>
</feature>
<dbReference type="CDD" id="cd15566">
    <property type="entry name" value="PHD3_NSD"/>
    <property type="match status" value="1"/>
</dbReference>
<dbReference type="Pfam" id="PF12047">
    <property type="entry name" value="DNMT1-RFD"/>
    <property type="match status" value="1"/>
</dbReference>
<feature type="compositionally biased region" description="Polar residues" evidence="6">
    <location>
        <begin position="990"/>
        <end position="1004"/>
    </location>
</feature>
<feature type="region of interest" description="Disordered" evidence="6">
    <location>
        <begin position="1233"/>
        <end position="1284"/>
    </location>
</feature>
<comment type="caution">
    <text evidence="8">The sequence shown here is derived from an EMBL/GenBank/DDBJ whole genome shotgun (WGS) entry which is preliminary data.</text>
</comment>
<feature type="domain" description="Zinc finger PHD-type" evidence="7">
    <location>
        <begin position="286"/>
        <end position="352"/>
    </location>
</feature>
<dbReference type="InterPro" id="IPR055198">
    <property type="entry name" value="NSD_PHD"/>
</dbReference>
<protein>
    <recommendedName>
        <fullName evidence="7">Zinc finger PHD-type domain-containing protein</fullName>
    </recommendedName>
</protein>
<dbReference type="PANTHER" id="PTHR46235:SF3">
    <property type="entry name" value="PHD FINGER-CONTAINING PROTEIN DDB_G0268158"/>
    <property type="match status" value="1"/>
</dbReference>
<evidence type="ECO:0000256" key="2">
    <source>
        <dbReference type="ARBA" id="ARBA00022723"/>
    </source>
</evidence>
<evidence type="ECO:0000256" key="4">
    <source>
        <dbReference type="ARBA" id="ARBA00022833"/>
    </source>
</evidence>
<feature type="compositionally biased region" description="Basic and acidic residues" evidence="6">
    <location>
        <begin position="1021"/>
        <end position="1036"/>
    </location>
</feature>
<dbReference type="Gene3D" id="3.30.40.10">
    <property type="entry name" value="Zinc/RING finger domain, C3HC4 (zinc finger)"/>
    <property type="match status" value="2"/>
</dbReference>
<keyword evidence="9" id="KW-1185">Reference proteome</keyword>
<evidence type="ECO:0000256" key="6">
    <source>
        <dbReference type="SAM" id="MobiDB-lite"/>
    </source>
</evidence>
<dbReference type="SMART" id="SM00249">
    <property type="entry name" value="PHD"/>
    <property type="match status" value="3"/>
</dbReference>
<evidence type="ECO:0000256" key="3">
    <source>
        <dbReference type="ARBA" id="ARBA00022771"/>
    </source>
</evidence>
<organism evidence="8 9">
    <name type="scientific">Lithospermum erythrorhizon</name>
    <name type="common">Purple gromwell</name>
    <name type="synonym">Lithospermum officinale var. erythrorhizon</name>
    <dbReference type="NCBI Taxonomy" id="34254"/>
    <lineage>
        <taxon>Eukaryota</taxon>
        <taxon>Viridiplantae</taxon>
        <taxon>Streptophyta</taxon>
        <taxon>Embryophyta</taxon>
        <taxon>Tracheophyta</taxon>
        <taxon>Spermatophyta</taxon>
        <taxon>Magnoliopsida</taxon>
        <taxon>eudicotyledons</taxon>
        <taxon>Gunneridae</taxon>
        <taxon>Pentapetalae</taxon>
        <taxon>asterids</taxon>
        <taxon>lamiids</taxon>
        <taxon>Boraginales</taxon>
        <taxon>Boraginaceae</taxon>
        <taxon>Boraginoideae</taxon>
        <taxon>Lithospermeae</taxon>
        <taxon>Lithospermum</taxon>
    </lineage>
</organism>
<evidence type="ECO:0000256" key="5">
    <source>
        <dbReference type="ARBA" id="ARBA00023242"/>
    </source>
</evidence>
<keyword evidence="5" id="KW-0539">Nucleus</keyword>
<feature type="compositionally biased region" description="Basic and acidic residues" evidence="6">
    <location>
        <begin position="478"/>
        <end position="494"/>
    </location>
</feature>
<gene>
    <name evidence="8" type="ORF">LIER_06275</name>
</gene>
<dbReference type="GO" id="GO:0005634">
    <property type="term" value="C:nucleus"/>
    <property type="evidence" value="ECO:0007669"/>
    <property type="project" value="UniProtKB-SubCell"/>
</dbReference>
<keyword evidence="2" id="KW-0479">Metal-binding</keyword>
<proteinExistence type="predicted"/>
<dbReference type="PANTHER" id="PTHR46235">
    <property type="entry name" value="PHD FINGER-CONTAINING PROTEIN DDB_G0268158"/>
    <property type="match status" value="1"/>
</dbReference>
<dbReference type="EMBL" id="BAABME010000906">
    <property type="protein sequence ID" value="GAA0146283.1"/>
    <property type="molecule type" value="Genomic_DNA"/>
</dbReference>
<reference evidence="8 9" key="1">
    <citation type="submission" date="2024-01" db="EMBL/GenBank/DDBJ databases">
        <title>The complete chloroplast genome sequence of Lithospermum erythrorhizon: insights into the phylogenetic relationship among Boraginaceae species and the maternal lineages of purple gromwells.</title>
        <authorList>
            <person name="Okada T."/>
            <person name="Watanabe K."/>
        </authorList>
    </citation>
    <scope>NUCLEOTIDE SEQUENCE [LARGE SCALE GENOMIC DNA]</scope>
</reference>
<feature type="domain" description="Zinc finger PHD-type" evidence="7">
    <location>
        <begin position="353"/>
        <end position="420"/>
    </location>
</feature>
<dbReference type="Proteomes" id="UP001454036">
    <property type="component" value="Unassembled WGS sequence"/>
</dbReference>
<dbReference type="GO" id="GO:0006338">
    <property type="term" value="P:chromatin remodeling"/>
    <property type="evidence" value="ECO:0007669"/>
    <property type="project" value="UniProtKB-ARBA"/>
</dbReference>
<dbReference type="InterPro" id="IPR001965">
    <property type="entry name" value="Znf_PHD"/>
</dbReference>
<accession>A0AAV3P8B9</accession>
<sequence length="1284" mass="145813">MASSDDEGTEVMHDVSEYHFVDEKDEPASIAELPIVWGNNEVPVEEVREIFLRGYTDNRRLSVYRKVKAWRFDISLPRPEISVLSSENEWIKLIQARKSYLEFIRTVIITVHFLHLLKKKPDISSKALWDKLSKRFSFEEQPCENDLVEHISLIRVTVQLDANLKDSNILNTFLKNPIKKRILDEDVGTSKKSSFIVDDIMADGPDMKDDNQQDSDDEEDDGFDYVCALCDNGGDILCCEGRCLRSFHATAEAGEDSQCKSLGLSDERVKRLQMFRCNNCQYNQHQCYACGKLGSSDKSAGAEVFRCVIPTCGHFYHPHCVAKLLSPRNDSKVKELREKISSGEQFSCPIHECYVCKEGENKNERNLQFAVCRRCPKSYHRKCLPREIVFDGDEDEELMARAWEGLLPNGRILIYCLEHEIDEDLCTPLRNHIIFPDLDAKKKRVSSISSNHLTALSSEYDSKRSRPVKKPNVVEKFSTSEKQGDSSKKTEMRRSVQISSGQRKALGTGRMALKKSSEKFKKPIAPEDGTSLGDRIFSMISQNLDLGEPVHGGELEQTQHDECVLAESNSYMALDVDAKERILSIIEDTASEVTIEDIEKNCKVPGTSVYSSKSMDKSITLGKVEAFVEAISAAQQKLDNGGSVENAKSICEPRLLNQIVRWKDKLKVYLAPFIFGMRYTSFGRHFTTVDKLKVIVDRLHWYVEDGDTIVDFCCGSNDFSLILKQKLDEMGKRRCSFKNYDIYPPKNDFNFEKRDWFSVHPKELPSGSNLIMGLNPPFGMYAHLANKFISKALQFKPKLLILIVPQETKRLDTQDEQFPYDLLWEDDQLLSGKSFYLPGSIDVNGKQMEDWNVSAPPLYLWSHPDWTSTHKSIAEQKGHLGEMPEKVEPNENHIEMMDFNPPTECPGKSSTTVDEPCLLNENEQPLEQRETGSGKGKSSVIENTQKNDCSKSKIHSREGEQETKLVEKQGTSAVELSDSHHSDSSLSRYKASSNQDMRMENPSNTDHRSISRSHQRQAQHGSDKEVDRRPKGKDTEDPNPSFRGKNFNKKNKKRKGYMRKEDSMSGMISYPSILNTHYLVNQVLKNNLILGLSNNSSANTEQSVTGGGLRERDLWENISNKNPALGGNNWEHASSPGLDYSVRPQHEQFYPQQRESTMGYQTFPMASEPFRRDNMMEQVPLYAIPGPGYANQTMNHPLGGGRPVYAPQYSQPGPPVSRNYSSAIQRYRPTLDELNFPRVNGPHIVDRNGMHDPRRGHPRPDSLGFVPNPYHPSSTHSSSGWLNE</sequence>
<keyword evidence="4" id="KW-0862">Zinc</keyword>
<keyword evidence="3" id="KW-0863">Zinc-finger</keyword>
<dbReference type="GO" id="GO:0008270">
    <property type="term" value="F:zinc ion binding"/>
    <property type="evidence" value="ECO:0007669"/>
    <property type="project" value="UniProtKB-KW"/>
</dbReference>
<dbReference type="CDD" id="cd15565">
    <property type="entry name" value="PHD2_NSD"/>
    <property type="match status" value="1"/>
</dbReference>
<dbReference type="InterPro" id="IPR013083">
    <property type="entry name" value="Znf_RING/FYVE/PHD"/>
</dbReference>
<feature type="compositionally biased region" description="Polar residues" evidence="6">
    <location>
        <begin position="1271"/>
        <end position="1284"/>
    </location>
</feature>